<dbReference type="AlphaFoldDB" id="A0A8J3Z9B8"/>
<dbReference type="RefSeq" id="WP_204002850.1">
    <property type="nucleotide sequence ID" value="NZ_BOPG01000048.1"/>
</dbReference>
<dbReference type="SUPFAM" id="SSF53756">
    <property type="entry name" value="UDP-Glycosyltransferase/glycogen phosphorylase"/>
    <property type="match status" value="1"/>
</dbReference>
<dbReference type="Gene3D" id="3.40.50.2000">
    <property type="entry name" value="Glycogen Phosphorylase B"/>
    <property type="match status" value="2"/>
</dbReference>
<proteinExistence type="predicted"/>
<keyword evidence="1" id="KW-0328">Glycosyltransferase</keyword>
<organism evidence="4 5">
    <name type="scientific">Virgisporangium aurantiacum</name>
    <dbReference type="NCBI Taxonomy" id="175570"/>
    <lineage>
        <taxon>Bacteria</taxon>
        <taxon>Bacillati</taxon>
        <taxon>Actinomycetota</taxon>
        <taxon>Actinomycetes</taxon>
        <taxon>Micromonosporales</taxon>
        <taxon>Micromonosporaceae</taxon>
        <taxon>Virgisporangium</taxon>
    </lineage>
</organism>
<dbReference type="Pfam" id="PF13692">
    <property type="entry name" value="Glyco_trans_1_4"/>
    <property type="match status" value="1"/>
</dbReference>
<dbReference type="GO" id="GO:1901137">
    <property type="term" value="P:carbohydrate derivative biosynthetic process"/>
    <property type="evidence" value="ECO:0007669"/>
    <property type="project" value="UniProtKB-ARBA"/>
</dbReference>
<comment type="caution">
    <text evidence="4">The sequence shown here is derived from an EMBL/GenBank/DDBJ whole genome shotgun (WGS) entry which is preliminary data.</text>
</comment>
<dbReference type="PANTHER" id="PTHR45947:SF13">
    <property type="entry name" value="TRANSFERASE"/>
    <property type="match status" value="1"/>
</dbReference>
<dbReference type="Pfam" id="PF13579">
    <property type="entry name" value="Glyco_trans_4_4"/>
    <property type="match status" value="1"/>
</dbReference>
<gene>
    <name evidence="4" type="ORF">Vau01_072920</name>
</gene>
<reference evidence="4" key="1">
    <citation type="submission" date="2021-01" db="EMBL/GenBank/DDBJ databases">
        <title>Whole genome shotgun sequence of Virgisporangium aurantiacum NBRC 16421.</title>
        <authorList>
            <person name="Komaki H."/>
            <person name="Tamura T."/>
        </authorList>
    </citation>
    <scope>NUCLEOTIDE SEQUENCE</scope>
    <source>
        <strain evidence="4">NBRC 16421</strain>
    </source>
</reference>
<accession>A0A8J3Z9B8</accession>
<evidence type="ECO:0000256" key="1">
    <source>
        <dbReference type="ARBA" id="ARBA00022676"/>
    </source>
</evidence>
<evidence type="ECO:0000256" key="2">
    <source>
        <dbReference type="ARBA" id="ARBA00022679"/>
    </source>
</evidence>
<dbReference type="Proteomes" id="UP000612585">
    <property type="component" value="Unassembled WGS sequence"/>
</dbReference>
<evidence type="ECO:0000313" key="4">
    <source>
        <dbReference type="EMBL" id="GIJ59776.1"/>
    </source>
</evidence>
<dbReference type="InterPro" id="IPR050194">
    <property type="entry name" value="Glycosyltransferase_grp1"/>
</dbReference>
<dbReference type="GO" id="GO:0016757">
    <property type="term" value="F:glycosyltransferase activity"/>
    <property type="evidence" value="ECO:0007669"/>
    <property type="project" value="UniProtKB-KW"/>
</dbReference>
<keyword evidence="2 4" id="KW-0808">Transferase</keyword>
<sequence length="381" mass="40586">MKVVIAHNRYASGAPSGENVIVDAEIEQLRAEGLTVLPFIRSSDDISGLPAVQKALLPASPIYNRWAARDLAALLDREQPDVLHLHNPYPLLSPWVVRVAQKRGVPVVQTVHNYRQICAPGTYFRDGGLCTECRGRSFGWPAVKHACYRGSRPQSAIMATTLAVHRGTWRGVDRYVALTAAIADHLRGFGVPADRITVKPNSLADPGPPAALGTGFLYAARLVEEKGVKLLLDAWSPSFGTLRVAGDGPLRDLVASRSDVEYLGPLDRAGMRAAFDAASAVIVASLWADVLPTIAIEALAAGRPVLGTSMGGIPWVVGDAGWIVDPSRFADGLAQAARDLADPSTAAALSARARSRYESTFTPAAGAKALVDLYRDLGRSS</sequence>
<dbReference type="InterPro" id="IPR028098">
    <property type="entry name" value="Glyco_trans_4-like_N"/>
</dbReference>
<evidence type="ECO:0000313" key="5">
    <source>
        <dbReference type="Proteomes" id="UP000612585"/>
    </source>
</evidence>
<protein>
    <submittedName>
        <fullName evidence="4">Glycosyl transferase</fullName>
    </submittedName>
</protein>
<keyword evidence="5" id="KW-1185">Reference proteome</keyword>
<feature type="domain" description="Glycosyltransferase subfamily 4-like N-terminal" evidence="3">
    <location>
        <begin position="57"/>
        <end position="201"/>
    </location>
</feature>
<name>A0A8J3Z9B8_9ACTN</name>
<dbReference type="EMBL" id="BOPG01000048">
    <property type="protein sequence ID" value="GIJ59776.1"/>
    <property type="molecule type" value="Genomic_DNA"/>
</dbReference>
<evidence type="ECO:0000259" key="3">
    <source>
        <dbReference type="Pfam" id="PF13579"/>
    </source>
</evidence>
<dbReference type="PANTHER" id="PTHR45947">
    <property type="entry name" value="SULFOQUINOVOSYL TRANSFERASE SQD2"/>
    <property type="match status" value="1"/>
</dbReference>